<dbReference type="Proteomes" id="UP000184339">
    <property type="component" value="Unassembled WGS sequence"/>
</dbReference>
<gene>
    <name evidence="2" type="ORF">SAMN05192549_113121</name>
</gene>
<feature type="compositionally biased region" description="Polar residues" evidence="1">
    <location>
        <begin position="1"/>
        <end position="30"/>
    </location>
</feature>
<dbReference type="EMBL" id="FRCX01000013">
    <property type="protein sequence ID" value="SHN42037.1"/>
    <property type="molecule type" value="Genomic_DNA"/>
</dbReference>
<dbReference type="RefSeq" id="WP_167544331.1">
    <property type="nucleotide sequence ID" value="NZ_FRCX01000013.1"/>
</dbReference>
<keyword evidence="3" id="KW-1185">Reference proteome</keyword>
<name>A0A1M7R6V6_9BURK</name>
<protein>
    <submittedName>
        <fullName evidence="2">Uncharacterized protein</fullName>
    </submittedName>
</protein>
<feature type="compositionally biased region" description="Low complexity" evidence="1">
    <location>
        <begin position="31"/>
        <end position="51"/>
    </location>
</feature>
<evidence type="ECO:0000313" key="2">
    <source>
        <dbReference type="EMBL" id="SHN42037.1"/>
    </source>
</evidence>
<sequence length="57" mass="5484">MSKPTQGGKNGGNSKLQETKAGTPSTAKGNKQSAASSGNKGSATSGASKAESGSKSR</sequence>
<dbReference type="AlphaFoldDB" id="A0A1M7R6V6"/>
<reference evidence="3" key="1">
    <citation type="submission" date="2016-11" db="EMBL/GenBank/DDBJ databases">
        <authorList>
            <person name="Varghese N."/>
            <person name="Submissions S."/>
        </authorList>
    </citation>
    <scope>NUCLEOTIDE SEQUENCE [LARGE SCALE GENOMIC DNA]</scope>
    <source>
        <strain evidence="3">Sac-22</strain>
    </source>
</reference>
<organism evidence="2 3">
    <name type="scientific">Duganella sacchari</name>
    <dbReference type="NCBI Taxonomy" id="551987"/>
    <lineage>
        <taxon>Bacteria</taxon>
        <taxon>Pseudomonadati</taxon>
        <taxon>Pseudomonadota</taxon>
        <taxon>Betaproteobacteria</taxon>
        <taxon>Burkholderiales</taxon>
        <taxon>Oxalobacteraceae</taxon>
        <taxon>Telluria group</taxon>
        <taxon>Duganella</taxon>
    </lineage>
</organism>
<proteinExistence type="predicted"/>
<evidence type="ECO:0000256" key="1">
    <source>
        <dbReference type="SAM" id="MobiDB-lite"/>
    </source>
</evidence>
<feature type="region of interest" description="Disordered" evidence="1">
    <location>
        <begin position="1"/>
        <end position="57"/>
    </location>
</feature>
<evidence type="ECO:0000313" key="3">
    <source>
        <dbReference type="Proteomes" id="UP000184339"/>
    </source>
</evidence>
<accession>A0A1M7R6V6</accession>